<dbReference type="PROSITE" id="PS51257">
    <property type="entry name" value="PROKAR_LIPOPROTEIN"/>
    <property type="match status" value="1"/>
</dbReference>
<protein>
    <recommendedName>
        <fullName evidence="4">DUF4249 family protein</fullName>
    </recommendedName>
</protein>
<name>A0A532V935_UNCT6</name>
<evidence type="ECO:0008006" key="4">
    <source>
        <dbReference type="Google" id="ProtNLM"/>
    </source>
</evidence>
<feature type="signal peptide" evidence="1">
    <location>
        <begin position="1"/>
        <end position="19"/>
    </location>
</feature>
<gene>
    <name evidence="2" type="ORF">CEE36_03170</name>
</gene>
<dbReference type="AlphaFoldDB" id="A0A532V935"/>
<sequence length="278" mass="31097">MRFRIIPAIILLLSVIACDTTPETYEGEPNIYAVLTTDSSFACIMVGKTTSVGDTLALVPDTIMDTFWYDDTFEVWLEIVFPWSGVSGAEVSLKQGEQSFALAENEDSVGYYYSDSIQLLAGQTWELEVTYPSGEEIEAQTTIPGSFEITGFQTDTISTTDTLAWSKSSDAAGYLVKAFVWASWEDEDADTVYIDSAFTYPELLPGDSYSIPLEELDLWGDSLWFWVSALDTNAYDYRYYGEDRGDPGIRVEDYMHIEGAWGVFGSQAVVCSQRYVLR</sequence>
<dbReference type="Pfam" id="PF14054">
    <property type="entry name" value="DUF4249"/>
    <property type="match status" value="1"/>
</dbReference>
<feature type="chain" id="PRO_5021737497" description="DUF4249 family protein" evidence="1">
    <location>
        <begin position="20"/>
        <end position="278"/>
    </location>
</feature>
<reference evidence="2 3" key="1">
    <citation type="submission" date="2017-06" db="EMBL/GenBank/DDBJ databases">
        <title>Novel microbial phyla capable of carbon fixation and sulfur reduction in deep-sea sediments.</title>
        <authorList>
            <person name="Huang J."/>
            <person name="Baker B."/>
            <person name="Wang Y."/>
        </authorList>
    </citation>
    <scope>NUCLEOTIDE SEQUENCE [LARGE SCALE GENOMIC DNA]</scope>
    <source>
        <strain evidence="2">B3_TA06</strain>
    </source>
</reference>
<proteinExistence type="predicted"/>
<organism evidence="2 3">
    <name type="scientific">candidate division TA06 bacterium B3_TA06</name>
    <dbReference type="NCBI Taxonomy" id="2012487"/>
    <lineage>
        <taxon>Bacteria</taxon>
        <taxon>Bacteria division TA06</taxon>
    </lineage>
</organism>
<comment type="caution">
    <text evidence="2">The sequence shown here is derived from an EMBL/GenBank/DDBJ whole genome shotgun (WGS) entry which is preliminary data.</text>
</comment>
<accession>A0A532V935</accession>
<keyword evidence="1" id="KW-0732">Signal</keyword>
<evidence type="ECO:0000256" key="1">
    <source>
        <dbReference type="SAM" id="SignalP"/>
    </source>
</evidence>
<dbReference type="EMBL" id="NJBO01000003">
    <property type="protein sequence ID" value="TKJ43701.1"/>
    <property type="molecule type" value="Genomic_DNA"/>
</dbReference>
<evidence type="ECO:0000313" key="2">
    <source>
        <dbReference type="EMBL" id="TKJ43701.1"/>
    </source>
</evidence>
<dbReference type="InterPro" id="IPR025345">
    <property type="entry name" value="DUF4249"/>
</dbReference>
<dbReference type="Proteomes" id="UP000317778">
    <property type="component" value="Unassembled WGS sequence"/>
</dbReference>
<evidence type="ECO:0000313" key="3">
    <source>
        <dbReference type="Proteomes" id="UP000317778"/>
    </source>
</evidence>